<evidence type="ECO:0000313" key="3">
    <source>
        <dbReference type="Proteomes" id="UP001367030"/>
    </source>
</evidence>
<evidence type="ECO:0000313" key="2">
    <source>
        <dbReference type="EMBL" id="MEJ8859471.1"/>
    </source>
</evidence>
<dbReference type="Gene3D" id="1.10.101.10">
    <property type="entry name" value="PGBD-like superfamily/PGBD"/>
    <property type="match status" value="1"/>
</dbReference>
<dbReference type="EMBL" id="JBBKZS010000029">
    <property type="protein sequence ID" value="MEJ8859471.1"/>
    <property type="molecule type" value="Genomic_DNA"/>
</dbReference>
<dbReference type="Gene3D" id="1.20.141.10">
    <property type="entry name" value="Chitosanase, subunit A, domain 1"/>
    <property type="match status" value="1"/>
</dbReference>
<protein>
    <submittedName>
        <fullName evidence="2">Peptidoglycan-binding protein</fullName>
    </submittedName>
</protein>
<dbReference type="InterPro" id="IPR023346">
    <property type="entry name" value="Lysozyme-like_dom_sf"/>
</dbReference>
<dbReference type="InterPro" id="IPR036366">
    <property type="entry name" value="PGBDSf"/>
</dbReference>
<dbReference type="SUPFAM" id="SSF47090">
    <property type="entry name" value="PGBD-like"/>
    <property type="match status" value="1"/>
</dbReference>
<keyword evidence="3" id="KW-1185">Reference proteome</keyword>
<sequence length="386" mass="40886">MNRNIPCEDCAQATLDIEQIGFLVTGCNPDPTRPGRCNLTFEERPAAPAAAAATAGATVAALPQTTAAAGAPAAAGPITATQAAAAKAIINLFETGEVLGDYGNVTLIPGDTGHLTFGRSQTTLGSGNLALLLQQYCANLGARFGARLKPSLPRFAAIDHSLDIDHKLQNVLRATADDPVMRETQDIFFDQTYWQPAVRAASKLGLNSPLATAVVYDGFVHGAWATMRDRTTQSAGAPAAIGERAWITAYVATRRAWLENNVRADLRPTVYRMDAFKRLIDQGFWALGLPLVVRGKEISQATLAAMPPGCYDGPHPGSRPIALQSPLARGLDVRLVQLGLSDRDVDIQADGVFGQTSSKLVKAWQAQNGHPANGILDAALISQLTT</sequence>
<reference evidence="2 3" key="1">
    <citation type="submission" date="2024-03" db="EMBL/GenBank/DDBJ databases">
        <title>Novel species of the genus Variovorax.</title>
        <authorList>
            <person name="Liu Q."/>
            <person name="Xin Y.-H."/>
        </authorList>
    </citation>
    <scope>NUCLEOTIDE SEQUENCE [LARGE SCALE GENOMIC DNA]</scope>
    <source>
        <strain evidence="2 3">KACC 18901</strain>
    </source>
</reference>
<accession>A0ABU8XIG8</accession>
<gene>
    <name evidence="2" type="ORF">WKW79_33245</name>
</gene>
<dbReference type="RefSeq" id="WP_340339510.1">
    <property type="nucleotide sequence ID" value="NZ_JBBKZS010000029.1"/>
</dbReference>
<dbReference type="SUPFAM" id="SSF53955">
    <property type="entry name" value="Lysozyme-like"/>
    <property type="match status" value="1"/>
</dbReference>
<comment type="caution">
    <text evidence="2">The sequence shown here is derived from an EMBL/GenBank/DDBJ whole genome shotgun (WGS) entry which is preliminary data.</text>
</comment>
<name>A0ABU8XIG8_9BURK</name>
<organism evidence="2 3">
    <name type="scientific">Variovorax robiniae</name>
    <dbReference type="NCBI Taxonomy" id="1836199"/>
    <lineage>
        <taxon>Bacteria</taxon>
        <taxon>Pseudomonadati</taxon>
        <taxon>Pseudomonadota</taxon>
        <taxon>Betaproteobacteria</taxon>
        <taxon>Burkholderiales</taxon>
        <taxon>Comamonadaceae</taxon>
        <taxon>Variovorax</taxon>
    </lineage>
</organism>
<dbReference type="Pfam" id="PF01471">
    <property type="entry name" value="PG_binding_1"/>
    <property type="match status" value="1"/>
</dbReference>
<feature type="domain" description="Peptidoglycan binding-like" evidence="1">
    <location>
        <begin position="330"/>
        <end position="384"/>
    </location>
</feature>
<dbReference type="Proteomes" id="UP001367030">
    <property type="component" value="Unassembled WGS sequence"/>
</dbReference>
<dbReference type="InterPro" id="IPR036365">
    <property type="entry name" value="PGBD-like_sf"/>
</dbReference>
<dbReference type="InterPro" id="IPR002477">
    <property type="entry name" value="Peptidoglycan-bd-like"/>
</dbReference>
<dbReference type="InterPro" id="IPR000400">
    <property type="entry name" value="Glyco_hydro_46"/>
</dbReference>
<dbReference type="Pfam" id="PF01374">
    <property type="entry name" value="Glyco_hydro_46"/>
    <property type="match status" value="1"/>
</dbReference>
<proteinExistence type="predicted"/>
<evidence type="ECO:0000259" key="1">
    <source>
        <dbReference type="Pfam" id="PF01471"/>
    </source>
</evidence>